<dbReference type="SUPFAM" id="SSF75471">
    <property type="entry name" value="YhbY-like"/>
    <property type="match status" value="1"/>
</dbReference>
<dbReference type="PANTHER" id="PTHR31846:SF7">
    <property type="entry name" value="CRS1 _ YHBY (CRM) DOMAIN-CONTAINING PROTEIN"/>
    <property type="match status" value="1"/>
</dbReference>
<comment type="subcellular location">
    <subcellularLocation>
        <location evidence="1">Plastid</location>
        <location evidence="1">Chloroplast</location>
    </subcellularLocation>
</comment>
<sequence>MLRKLQENREPSELPTDLEVLSAEERFLFRNIGLNMKPFLLLGKRDVFDGTIENIHLHWKYRELVKIIAEKRSRAQIKHIAITLEAESGGLLVSIEKTAQGYAIILYRGKNYQCPNEFRPKNLLTKRQALACSIELQRCEVIYSFYHFSYTGGCVPRLIS</sequence>
<keyword evidence="3" id="KW-0934">Plastid</keyword>
<keyword evidence="5" id="KW-0677">Repeat</keyword>
<dbReference type="PROSITE" id="PS51295">
    <property type="entry name" value="CRM"/>
    <property type="match status" value="1"/>
</dbReference>
<dbReference type="InterPro" id="IPR001890">
    <property type="entry name" value="RNA-binding_CRM"/>
</dbReference>
<evidence type="ECO:0000259" key="11">
    <source>
        <dbReference type="PROSITE" id="PS51295"/>
    </source>
</evidence>
<keyword evidence="8" id="KW-0508">mRNA splicing</keyword>
<keyword evidence="4" id="KW-0507">mRNA processing</keyword>
<evidence type="ECO:0000256" key="4">
    <source>
        <dbReference type="ARBA" id="ARBA00022664"/>
    </source>
</evidence>
<reference evidence="12 13" key="1">
    <citation type="journal article" date="2014" name="Nat. Genet.">
        <title>Genome sequence of the hot pepper provides insights into the evolution of pungency in Capsicum species.</title>
        <authorList>
            <person name="Kim S."/>
            <person name="Park M."/>
            <person name="Yeom S.I."/>
            <person name="Kim Y.M."/>
            <person name="Lee J.M."/>
            <person name="Lee H.A."/>
            <person name="Seo E."/>
            <person name="Choi J."/>
            <person name="Cheong K."/>
            <person name="Kim K.T."/>
            <person name="Jung K."/>
            <person name="Lee G.W."/>
            <person name="Oh S.K."/>
            <person name="Bae C."/>
            <person name="Kim S.B."/>
            <person name="Lee H.Y."/>
            <person name="Kim S.Y."/>
            <person name="Kim M.S."/>
            <person name="Kang B.C."/>
            <person name="Jo Y.D."/>
            <person name="Yang H.B."/>
            <person name="Jeong H.J."/>
            <person name="Kang W.H."/>
            <person name="Kwon J.K."/>
            <person name="Shin C."/>
            <person name="Lim J.Y."/>
            <person name="Park J.H."/>
            <person name="Huh J.H."/>
            <person name="Kim J.S."/>
            <person name="Kim B.D."/>
            <person name="Cohen O."/>
            <person name="Paran I."/>
            <person name="Suh M.C."/>
            <person name="Lee S.B."/>
            <person name="Kim Y.K."/>
            <person name="Shin Y."/>
            <person name="Noh S.J."/>
            <person name="Park J."/>
            <person name="Seo Y.S."/>
            <person name="Kwon S.Y."/>
            <person name="Kim H.A."/>
            <person name="Park J.M."/>
            <person name="Kim H.J."/>
            <person name="Choi S.B."/>
            <person name="Bosland P.W."/>
            <person name="Reeves G."/>
            <person name="Jo S.H."/>
            <person name="Lee B.W."/>
            <person name="Cho H.T."/>
            <person name="Choi H.S."/>
            <person name="Lee M.S."/>
            <person name="Yu Y."/>
            <person name="Do Choi Y."/>
            <person name="Park B.S."/>
            <person name="van Deynze A."/>
            <person name="Ashrafi H."/>
            <person name="Hill T."/>
            <person name="Kim W.T."/>
            <person name="Pai H.S."/>
            <person name="Ahn H.K."/>
            <person name="Yeam I."/>
            <person name="Giovannoni J.J."/>
            <person name="Rose J.K."/>
            <person name="Sorensen I."/>
            <person name="Lee S.J."/>
            <person name="Kim R.W."/>
            <person name="Choi I.Y."/>
            <person name="Choi B.S."/>
            <person name="Lim J.S."/>
            <person name="Lee Y.H."/>
            <person name="Choi D."/>
        </authorList>
    </citation>
    <scope>NUCLEOTIDE SEQUENCE [LARGE SCALE GENOMIC DNA]</scope>
    <source>
        <strain evidence="13">cv. CM334</strain>
    </source>
</reference>
<dbReference type="GO" id="GO:0009507">
    <property type="term" value="C:chloroplast"/>
    <property type="evidence" value="ECO:0007669"/>
    <property type="project" value="UniProtKB-SubCell"/>
</dbReference>
<dbReference type="GO" id="GO:1990904">
    <property type="term" value="C:ribonucleoprotein complex"/>
    <property type="evidence" value="ECO:0007669"/>
    <property type="project" value="UniProtKB-KW"/>
</dbReference>
<dbReference type="PANTHER" id="PTHR31846">
    <property type="entry name" value="CRS1 / YHBY (CRM) DOMAIN-CONTAINING PROTEIN"/>
    <property type="match status" value="1"/>
</dbReference>
<evidence type="ECO:0000256" key="8">
    <source>
        <dbReference type="ARBA" id="ARBA00023187"/>
    </source>
</evidence>
<evidence type="ECO:0000256" key="10">
    <source>
        <dbReference type="PROSITE-ProRule" id="PRU00626"/>
    </source>
</evidence>
<dbReference type="STRING" id="4072.A0A2G2Z192"/>
<name>A0A2G2Z192_CAPAN</name>
<dbReference type="SMART" id="SM01103">
    <property type="entry name" value="CRS1_YhbY"/>
    <property type="match status" value="1"/>
</dbReference>
<dbReference type="Gene3D" id="3.30.110.60">
    <property type="entry name" value="YhbY-like"/>
    <property type="match status" value="1"/>
</dbReference>
<dbReference type="GO" id="GO:0006397">
    <property type="term" value="P:mRNA processing"/>
    <property type="evidence" value="ECO:0007669"/>
    <property type="project" value="UniProtKB-KW"/>
</dbReference>
<evidence type="ECO:0000256" key="7">
    <source>
        <dbReference type="ARBA" id="ARBA00022946"/>
    </source>
</evidence>
<evidence type="ECO:0000256" key="2">
    <source>
        <dbReference type="ARBA" id="ARBA00022528"/>
    </source>
</evidence>
<protein>
    <recommendedName>
        <fullName evidence="11">CRM domain-containing protein</fullName>
    </recommendedName>
</protein>
<dbReference type="GO" id="GO:0000373">
    <property type="term" value="P:Group II intron splicing"/>
    <property type="evidence" value="ECO:0007669"/>
    <property type="project" value="UniProtKB-ARBA"/>
</dbReference>
<keyword evidence="2" id="KW-0150">Chloroplast</keyword>
<evidence type="ECO:0000256" key="5">
    <source>
        <dbReference type="ARBA" id="ARBA00022737"/>
    </source>
</evidence>
<evidence type="ECO:0000256" key="3">
    <source>
        <dbReference type="ARBA" id="ARBA00022640"/>
    </source>
</evidence>
<evidence type="ECO:0000256" key="1">
    <source>
        <dbReference type="ARBA" id="ARBA00004229"/>
    </source>
</evidence>
<proteinExistence type="predicted"/>
<gene>
    <name evidence="12" type="ORF">T459_19278</name>
</gene>
<dbReference type="AlphaFoldDB" id="A0A2G2Z192"/>
<keyword evidence="7" id="KW-0809">Transit peptide</keyword>
<dbReference type="Pfam" id="PF01985">
    <property type="entry name" value="CRS1_YhbY"/>
    <property type="match status" value="1"/>
</dbReference>
<dbReference type="Gramene" id="PHT75756">
    <property type="protein sequence ID" value="PHT75756"/>
    <property type="gene ID" value="T459_19278"/>
</dbReference>
<dbReference type="GO" id="GO:0003729">
    <property type="term" value="F:mRNA binding"/>
    <property type="evidence" value="ECO:0007669"/>
    <property type="project" value="InterPro"/>
</dbReference>
<keyword evidence="6 10" id="KW-0694">RNA-binding</keyword>
<keyword evidence="9" id="KW-0687">Ribonucleoprotein</keyword>
<dbReference type="InterPro" id="IPR035920">
    <property type="entry name" value="YhbY-like_sf"/>
</dbReference>
<organism evidence="12 13">
    <name type="scientific">Capsicum annuum</name>
    <name type="common">Capsicum pepper</name>
    <dbReference type="NCBI Taxonomy" id="4072"/>
    <lineage>
        <taxon>Eukaryota</taxon>
        <taxon>Viridiplantae</taxon>
        <taxon>Streptophyta</taxon>
        <taxon>Embryophyta</taxon>
        <taxon>Tracheophyta</taxon>
        <taxon>Spermatophyta</taxon>
        <taxon>Magnoliopsida</taxon>
        <taxon>eudicotyledons</taxon>
        <taxon>Gunneridae</taxon>
        <taxon>Pentapetalae</taxon>
        <taxon>asterids</taxon>
        <taxon>lamiids</taxon>
        <taxon>Solanales</taxon>
        <taxon>Solanaceae</taxon>
        <taxon>Solanoideae</taxon>
        <taxon>Capsiceae</taxon>
        <taxon>Capsicum</taxon>
    </lineage>
</organism>
<feature type="domain" description="CRM" evidence="11">
    <location>
        <begin position="19"/>
        <end position="119"/>
    </location>
</feature>
<dbReference type="OMA" id="CEVIYSF"/>
<evidence type="ECO:0000256" key="6">
    <source>
        <dbReference type="ARBA" id="ARBA00022884"/>
    </source>
</evidence>
<evidence type="ECO:0000313" key="12">
    <source>
        <dbReference type="EMBL" id="PHT75756.1"/>
    </source>
</evidence>
<comment type="caution">
    <text evidence="12">The sequence shown here is derived from an EMBL/GenBank/DDBJ whole genome shotgun (WGS) entry which is preliminary data.</text>
</comment>
<reference evidence="12 13" key="2">
    <citation type="journal article" date="2017" name="Genome Biol.">
        <title>New reference genome sequences of hot pepper reveal the massive evolution of plant disease-resistance genes by retroduplication.</title>
        <authorList>
            <person name="Kim S."/>
            <person name="Park J."/>
            <person name="Yeom S.I."/>
            <person name="Kim Y.M."/>
            <person name="Seo E."/>
            <person name="Kim K.T."/>
            <person name="Kim M.S."/>
            <person name="Lee J.M."/>
            <person name="Cheong K."/>
            <person name="Shin H.S."/>
            <person name="Kim S.B."/>
            <person name="Han K."/>
            <person name="Lee J."/>
            <person name="Park M."/>
            <person name="Lee H.A."/>
            <person name="Lee H.Y."/>
            <person name="Lee Y."/>
            <person name="Oh S."/>
            <person name="Lee J.H."/>
            <person name="Choi E."/>
            <person name="Choi E."/>
            <person name="Lee S.E."/>
            <person name="Jeon J."/>
            <person name="Kim H."/>
            <person name="Choi G."/>
            <person name="Song H."/>
            <person name="Lee J."/>
            <person name="Lee S.C."/>
            <person name="Kwon J.K."/>
            <person name="Lee H.Y."/>
            <person name="Koo N."/>
            <person name="Hong Y."/>
            <person name="Kim R.W."/>
            <person name="Kang W.H."/>
            <person name="Huh J.H."/>
            <person name="Kang B.C."/>
            <person name="Yang T.J."/>
            <person name="Lee Y.H."/>
            <person name="Bennetzen J.L."/>
            <person name="Choi D."/>
        </authorList>
    </citation>
    <scope>NUCLEOTIDE SEQUENCE [LARGE SCALE GENOMIC DNA]</scope>
    <source>
        <strain evidence="13">cv. CM334</strain>
    </source>
</reference>
<keyword evidence="13" id="KW-1185">Reference proteome</keyword>
<dbReference type="Proteomes" id="UP000222542">
    <property type="component" value="Unassembled WGS sequence"/>
</dbReference>
<dbReference type="EMBL" id="AYRZ02000007">
    <property type="protein sequence ID" value="PHT75756.1"/>
    <property type="molecule type" value="Genomic_DNA"/>
</dbReference>
<evidence type="ECO:0000313" key="13">
    <source>
        <dbReference type="Proteomes" id="UP000222542"/>
    </source>
</evidence>
<accession>A0A2G2Z192</accession>
<evidence type="ECO:0000256" key="9">
    <source>
        <dbReference type="ARBA" id="ARBA00023274"/>
    </source>
</evidence>
<dbReference type="InterPro" id="IPR045278">
    <property type="entry name" value="CRS1/CFM2/CFM3"/>
</dbReference>